<reference evidence="2 3" key="1">
    <citation type="submission" date="2020-01" db="EMBL/GenBank/DDBJ databases">
        <authorList>
            <person name="Chen J."/>
            <person name="Zhu S."/>
            <person name="Yang J."/>
        </authorList>
    </citation>
    <scope>NUCLEOTIDE SEQUENCE [LARGE SCALE GENOMIC DNA]</scope>
    <source>
        <strain evidence="2 3">345S023</strain>
    </source>
</reference>
<keyword evidence="1" id="KW-0732">Signal</keyword>
<sequence>MFTHNIRLYLLLLTLVSFQSMAEKLIVGAQELDYSPHYNFSSQRDKGVGWAILEAFANHTGYEIVYVGLPVKRLQIELQKGSIDFVYPDNPRWQDSFIDKKPKTFSHSIVNTLTGTFLKPERLASPIESLKRIALPRGFTPVKWQQQIQAEQIKIVEVDDVYEGLRLLKDGSVDGINLAYNVVDYFTRRYPELGTFTLDTSLPNKEVEFQLSTVKYPNIIAELNAFLISHKSMLDKIRQNYGMQQPETILTRLTRQQAVDTTP</sequence>
<dbReference type="EMBL" id="JAAAWN010000004">
    <property type="protein sequence ID" value="NDV90549.1"/>
    <property type="molecule type" value="Genomic_DNA"/>
</dbReference>
<comment type="caution">
    <text evidence="2">The sequence shown here is derived from an EMBL/GenBank/DDBJ whole genome shotgun (WGS) entry which is preliminary data.</text>
</comment>
<feature type="signal peptide" evidence="1">
    <location>
        <begin position="1"/>
        <end position="22"/>
    </location>
</feature>
<gene>
    <name evidence="2" type="ORF">GTH32_04965</name>
</gene>
<dbReference type="SUPFAM" id="SSF53850">
    <property type="entry name" value="Periplasmic binding protein-like II"/>
    <property type="match status" value="1"/>
</dbReference>
<evidence type="ECO:0000256" key="1">
    <source>
        <dbReference type="SAM" id="SignalP"/>
    </source>
</evidence>
<name>A0A7X5LJL3_9ALTE</name>
<evidence type="ECO:0000313" key="2">
    <source>
        <dbReference type="EMBL" id="NDV90549.1"/>
    </source>
</evidence>
<feature type="chain" id="PRO_5031282599" evidence="1">
    <location>
        <begin position="23"/>
        <end position="263"/>
    </location>
</feature>
<accession>A0A7X5LJL3</accession>
<dbReference type="Proteomes" id="UP000470213">
    <property type="component" value="Unassembled WGS sequence"/>
</dbReference>
<proteinExistence type="predicted"/>
<dbReference type="RefSeq" id="WP_163084134.1">
    <property type="nucleotide sequence ID" value="NZ_JAAAWN010000004.1"/>
</dbReference>
<keyword evidence="3" id="KW-1185">Reference proteome</keyword>
<protein>
    <submittedName>
        <fullName evidence="2">Transporter substrate-binding domain-containing protein</fullName>
    </submittedName>
</protein>
<dbReference type="AlphaFoldDB" id="A0A7X5LJL3"/>
<dbReference type="Gene3D" id="3.40.190.10">
    <property type="entry name" value="Periplasmic binding protein-like II"/>
    <property type="match status" value="2"/>
</dbReference>
<evidence type="ECO:0000313" key="3">
    <source>
        <dbReference type="Proteomes" id="UP000470213"/>
    </source>
</evidence>
<organism evidence="2 3">
    <name type="scientific">Alteromonas profundi</name>
    <dbReference type="NCBI Taxonomy" id="2696062"/>
    <lineage>
        <taxon>Bacteria</taxon>
        <taxon>Pseudomonadati</taxon>
        <taxon>Pseudomonadota</taxon>
        <taxon>Gammaproteobacteria</taxon>
        <taxon>Alteromonadales</taxon>
        <taxon>Alteromonadaceae</taxon>
        <taxon>Alteromonas/Salinimonas group</taxon>
        <taxon>Alteromonas</taxon>
    </lineage>
</organism>